<organism evidence="15 16">
    <name type="scientific">Panagrolaimus superbus</name>
    <dbReference type="NCBI Taxonomy" id="310955"/>
    <lineage>
        <taxon>Eukaryota</taxon>
        <taxon>Metazoa</taxon>
        <taxon>Ecdysozoa</taxon>
        <taxon>Nematoda</taxon>
        <taxon>Chromadorea</taxon>
        <taxon>Rhabditida</taxon>
        <taxon>Tylenchina</taxon>
        <taxon>Panagrolaimomorpha</taxon>
        <taxon>Panagrolaimoidea</taxon>
        <taxon>Panagrolaimidae</taxon>
        <taxon>Panagrolaimus</taxon>
    </lineage>
</organism>
<name>A0A914YMY4_9BILA</name>
<evidence type="ECO:0000256" key="14">
    <source>
        <dbReference type="SAM" id="Phobius"/>
    </source>
</evidence>
<evidence type="ECO:0000256" key="10">
    <source>
        <dbReference type="ARBA" id="ARBA00023180"/>
    </source>
</evidence>
<evidence type="ECO:0000313" key="15">
    <source>
        <dbReference type="Proteomes" id="UP000887577"/>
    </source>
</evidence>
<evidence type="ECO:0000313" key="16">
    <source>
        <dbReference type="WBParaSite" id="PSU_v2.g203.t1"/>
    </source>
</evidence>
<evidence type="ECO:0000256" key="6">
    <source>
        <dbReference type="ARBA" id="ARBA00022989"/>
    </source>
</evidence>
<keyword evidence="6 14" id="KW-1133">Transmembrane helix</keyword>
<sequence length="279" mass="32012">MCCQKLESRCKFKYNSYGEGFSDGALEYLRKRITWATKPHIKSNFVTINIFYRDMAYTQYEQMQSTTFTQVMSNIGGNMGMTLGMSLISIIEIIVYLSKTSWIFLSKKRREHLVEKKHYEKQREQTLKQTLEKAQQESSPHTFRRIANSIRRKVSQVWPKSPTQPKPNSSTFFSSQLVDANLRGDGKITIGNEPIFAEVKVDADQILEILQENKFGRPRSVSCPRTYSRGWKPNEIILPTISSSSTIAITDSSKSSCSGTSSSSFDNEKHDLENNCKYY</sequence>
<dbReference type="InterPro" id="IPR001873">
    <property type="entry name" value="ENaC"/>
</dbReference>
<proteinExistence type="inferred from homology"/>
<evidence type="ECO:0000256" key="13">
    <source>
        <dbReference type="RuleBase" id="RU000679"/>
    </source>
</evidence>
<keyword evidence="8 13" id="KW-0406">Ion transport</keyword>
<keyword evidence="11 13" id="KW-0739">Sodium transport</keyword>
<comment type="subcellular location">
    <subcellularLocation>
        <location evidence="1">Membrane</location>
        <topology evidence="1">Multi-pass membrane protein</topology>
    </subcellularLocation>
</comment>
<keyword evidence="5 13" id="KW-0812">Transmembrane</keyword>
<feature type="transmembrane region" description="Helical" evidence="14">
    <location>
        <begin position="79"/>
        <end position="98"/>
    </location>
</feature>
<dbReference type="PANTHER" id="PTHR11690:SF222">
    <property type="entry name" value="AMILORIDE-SENSITIVE SODIUM CHANNEL SUBUNIT GAMMA"/>
    <property type="match status" value="1"/>
</dbReference>
<evidence type="ECO:0000256" key="12">
    <source>
        <dbReference type="ARBA" id="ARBA00023303"/>
    </source>
</evidence>
<evidence type="ECO:0000256" key="5">
    <source>
        <dbReference type="ARBA" id="ARBA00022692"/>
    </source>
</evidence>
<dbReference type="GO" id="GO:0015280">
    <property type="term" value="F:ligand-gated sodium channel activity"/>
    <property type="evidence" value="ECO:0007669"/>
    <property type="project" value="TreeGrafter"/>
</dbReference>
<evidence type="ECO:0000256" key="7">
    <source>
        <dbReference type="ARBA" id="ARBA00023053"/>
    </source>
</evidence>
<dbReference type="PANTHER" id="PTHR11690">
    <property type="entry name" value="AMILORIDE-SENSITIVE SODIUM CHANNEL-RELATED"/>
    <property type="match status" value="1"/>
</dbReference>
<dbReference type="GO" id="GO:0005886">
    <property type="term" value="C:plasma membrane"/>
    <property type="evidence" value="ECO:0007669"/>
    <property type="project" value="TreeGrafter"/>
</dbReference>
<evidence type="ECO:0000256" key="11">
    <source>
        <dbReference type="ARBA" id="ARBA00023201"/>
    </source>
</evidence>
<keyword evidence="12 13" id="KW-0407">Ion channel</keyword>
<evidence type="ECO:0000256" key="8">
    <source>
        <dbReference type="ARBA" id="ARBA00023065"/>
    </source>
</evidence>
<reference evidence="16" key="1">
    <citation type="submission" date="2022-11" db="UniProtKB">
        <authorList>
            <consortium name="WormBaseParasite"/>
        </authorList>
    </citation>
    <scope>IDENTIFICATION</scope>
</reference>
<keyword evidence="15" id="KW-1185">Reference proteome</keyword>
<keyword evidence="10" id="KW-0325">Glycoprotein</keyword>
<dbReference type="Gene3D" id="1.10.287.770">
    <property type="entry name" value="YojJ-like"/>
    <property type="match status" value="1"/>
</dbReference>
<dbReference type="Pfam" id="PF00858">
    <property type="entry name" value="ASC"/>
    <property type="match status" value="1"/>
</dbReference>
<keyword evidence="7" id="KW-0915">Sodium</keyword>
<evidence type="ECO:0000256" key="3">
    <source>
        <dbReference type="ARBA" id="ARBA00022448"/>
    </source>
</evidence>
<protein>
    <submittedName>
        <fullName evidence="16">Uncharacterized protein</fullName>
    </submittedName>
</protein>
<evidence type="ECO:0000256" key="2">
    <source>
        <dbReference type="ARBA" id="ARBA00007193"/>
    </source>
</evidence>
<dbReference type="Proteomes" id="UP000887577">
    <property type="component" value="Unplaced"/>
</dbReference>
<keyword evidence="9 14" id="KW-0472">Membrane</keyword>
<keyword evidence="4 13" id="KW-0894">Sodium channel</keyword>
<dbReference type="PRINTS" id="PR01078">
    <property type="entry name" value="AMINACHANNEL"/>
</dbReference>
<evidence type="ECO:0000256" key="1">
    <source>
        <dbReference type="ARBA" id="ARBA00004141"/>
    </source>
</evidence>
<evidence type="ECO:0000256" key="9">
    <source>
        <dbReference type="ARBA" id="ARBA00023136"/>
    </source>
</evidence>
<evidence type="ECO:0000256" key="4">
    <source>
        <dbReference type="ARBA" id="ARBA00022461"/>
    </source>
</evidence>
<comment type="similarity">
    <text evidence="2 13">Belongs to the amiloride-sensitive sodium channel (TC 1.A.6) family.</text>
</comment>
<dbReference type="WBParaSite" id="PSU_v2.g203.t1">
    <property type="protein sequence ID" value="PSU_v2.g203.t1"/>
    <property type="gene ID" value="PSU_v2.g203"/>
</dbReference>
<accession>A0A914YMY4</accession>
<keyword evidence="3 13" id="KW-0813">Transport</keyword>
<dbReference type="AlphaFoldDB" id="A0A914YMY4"/>